<gene>
    <name evidence="2" type="ORF">GPA22_02735</name>
</gene>
<sequence>MTAAIHPYLYEIDAGILLDRRIVRYSLPLGIYGAIKEAQGVEVDRNANIAGLSAVLGWAAPSVDLVGIEAESYGEPTSITLIAIDPASSVDEIRREIEVAVAIWLGIVLPDKSSAIIAMLQDGRSLRGKPCKEVTIDPRVTWNGACPVPKDPALFNLITLAAARALEGKAVNEGTCNEGVLVSSGPQRSLYSGKTLLRYEPSRVERKSGPGWWTELFSVAAVSTPESDKLRVSVNVGIRNFGSVHAARLSWTRARSMDVFLPVDPALNTGAGRMRCVDLATTRQDWRNASEGKNGNDSADRRVLKAILGMSGIPFDEAELGMSSIIGDRVGLYPRFGTVHGDQWAPGGTGLPSPERAAYLDNLDRHLGAAGFHRVDMERVTRKGPRTRAVVGIGGTPAELRAALGRSAHSLDKSGESHLVLLKARESGTDLVSQAVCKTIGNPDEVIGNRWHYSEGPSLVIDTIPAGSLAEMVDDIDRTRLAGLAKEKRWKVEKYLLDARDKQARQAMREYLDSQQPVPVGPWMALLEMNKALRERSARDPYLLTYQVISERQGVAQVRLFDPDDDRADVGTDQEDAEEDPDQLAYQNAFLDLLRAYGVCPVERQDVRLAAWWMIDVHGRQEYQAGERGGLATPVYVECHGGTISVCLLGPDESVHRCSYPEAIRRISMREVLNLRTAKKMERTARVGQFFAQATPRDRYPTVLFVEATNIRQSVPGLQNSLNFQFDALRLGAVGGAAPIREISPEDNIAIVRITDEAAKAPCYWVEGNVQGTTAGVFKEPTSERTYWVSRGLPTPLQRSLATVSANKKSRHESGAGQLKHRRFPSLSEVSVMVKGKNDDALGLVLLTRQMMQCHIATDERTILPFPLHEAGLLAGAVR</sequence>
<dbReference type="RefSeq" id="WP_169254561.1">
    <property type="nucleotide sequence ID" value="NZ_WTVN01000002.1"/>
</dbReference>
<dbReference type="EMBL" id="WTVN01000002">
    <property type="protein sequence ID" value="NMG42650.1"/>
    <property type="molecule type" value="Genomic_DNA"/>
</dbReference>
<reference evidence="2 3" key="1">
    <citation type="submission" date="2019-12" db="EMBL/GenBank/DDBJ databases">
        <title>Comparative genomics gives insights into the taxonomy of the Azoarcus-Aromatoleum group and reveals separate origins of nif in the plant-associated Azoarcus and non-plant-associated Aromatoleum sub-groups.</title>
        <authorList>
            <person name="Lafos M."/>
            <person name="Maluk M."/>
            <person name="Batista M."/>
            <person name="Junghare M."/>
            <person name="Carmona M."/>
            <person name="Faoro H."/>
            <person name="Cruz L.M."/>
            <person name="Battistoni F."/>
            <person name="De Souza E."/>
            <person name="Pedrosa F."/>
            <person name="Chen W.-M."/>
            <person name="Poole P.S."/>
            <person name="Dixon R.A."/>
            <person name="James E.K."/>
        </authorList>
    </citation>
    <scope>NUCLEOTIDE SEQUENCE [LARGE SCALE GENOMIC DNA]</scope>
    <source>
        <strain evidence="2 3">Td21</strain>
    </source>
</reference>
<dbReference type="Proteomes" id="UP000623795">
    <property type="component" value="Unassembled WGS sequence"/>
</dbReference>
<accession>A0ABX1PWK8</accession>
<feature type="domain" description="pPIWI-RE RNaseH" evidence="1">
    <location>
        <begin position="656"/>
        <end position="874"/>
    </location>
</feature>
<dbReference type="InterPro" id="IPR024996">
    <property type="entry name" value="RNaseH_pPIWI_RE"/>
</dbReference>
<name>A0ABX1PWK8_9RHOO</name>
<evidence type="ECO:0000313" key="2">
    <source>
        <dbReference type="EMBL" id="NMG42650.1"/>
    </source>
</evidence>
<protein>
    <submittedName>
        <fullName evidence="2">DUF3893 domain-containing protein</fullName>
    </submittedName>
</protein>
<proteinExistence type="predicted"/>
<evidence type="ECO:0000313" key="3">
    <source>
        <dbReference type="Proteomes" id="UP000623795"/>
    </source>
</evidence>
<comment type="caution">
    <text evidence="2">The sequence shown here is derived from an EMBL/GenBank/DDBJ whole genome shotgun (WGS) entry which is preliminary data.</text>
</comment>
<organism evidence="2 3">
    <name type="scientific">Aromatoleum toluvorans</name>
    <dbReference type="NCBI Taxonomy" id="92002"/>
    <lineage>
        <taxon>Bacteria</taxon>
        <taxon>Pseudomonadati</taxon>
        <taxon>Pseudomonadota</taxon>
        <taxon>Betaproteobacteria</taxon>
        <taxon>Rhodocyclales</taxon>
        <taxon>Rhodocyclaceae</taxon>
        <taxon>Aromatoleum</taxon>
    </lineage>
</organism>
<dbReference type="Pfam" id="PF13032">
    <property type="entry name" value="RNaseH_pPIWI_RE"/>
    <property type="match status" value="1"/>
</dbReference>
<evidence type="ECO:0000259" key="1">
    <source>
        <dbReference type="Pfam" id="PF13032"/>
    </source>
</evidence>
<keyword evidence="3" id="KW-1185">Reference proteome</keyword>